<dbReference type="KEGG" id="cter:A606_02800"/>
<keyword evidence="3" id="KW-1185">Reference proteome</keyword>
<dbReference type="AlphaFoldDB" id="S4XHV9"/>
<evidence type="ECO:0000256" key="1">
    <source>
        <dbReference type="SAM" id="MobiDB-lite"/>
    </source>
</evidence>
<protein>
    <submittedName>
        <fullName evidence="2">Glutamine cyclotransferase</fullName>
    </submittedName>
</protein>
<dbReference type="STRING" id="1200352.A606_02800"/>
<feature type="region of interest" description="Disordered" evidence="1">
    <location>
        <begin position="255"/>
        <end position="275"/>
    </location>
</feature>
<reference evidence="2 3" key="1">
    <citation type="submission" date="2012-06" db="EMBL/GenBank/DDBJ databases">
        <title>Complete genome sequence of Corynebacterium terpenotabidum Y-11 (=DSM 44721).</title>
        <authorList>
            <person name="Ruckert C."/>
            <person name="Albersmeier A."/>
            <person name="Al-Dilaimi A."/>
            <person name="Szczepanowski R."/>
            <person name="Kalinowski J."/>
        </authorList>
    </citation>
    <scope>NUCLEOTIDE SEQUENCE [LARGE SCALE GENOMIC DNA]</scope>
    <source>
        <strain evidence="2 3">Y-11</strain>
    </source>
</reference>
<dbReference type="Pfam" id="PF05096">
    <property type="entry name" value="Glu_cyclase_2"/>
    <property type="match status" value="1"/>
</dbReference>
<dbReference type="Proteomes" id="UP000014809">
    <property type="component" value="Chromosome"/>
</dbReference>
<dbReference type="PANTHER" id="PTHR31270">
    <property type="entry name" value="GLUTAMINYL-PEPTIDE CYCLOTRANSFERASE"/>
    <property type="match status" value="1"/>
</dbReference>
<dbReference type="PATRIC" id="fig|1200352.3.peg.562"/>
<feature type="compositionally biased region" description="Low complexity" evidence="1">
    <location>
        <begin position="260"/>
        <end position="275"/>
    </location>
</feature>
<dbReference type="RefSeq" id="WP_020440577.1">
    <property type="nucleotide sequence ID" value="NC_021663.1"/>
</dbReference>
<dbReference type="EMBL" id="CP003696">
    <property type="protein sequence ID" value="AGP30213.1"/>
    <property type="molecule type" value="Genomic_DNA"/>
</dbReference>
<keyword evidence="2" id="KW-0808">Transferase</keyword>
<dbReference type="PANTHER" id="PTHR31270:SF1">
    <property type="entry name" value="GLUTAMINYL-PEPTIDE CYCLOTRANSFERASE"/>
    <property type="match status" value="1"/>
</dbReference>
<gene>
    <name evidence="2" type="ORF">A606_02800</name>
</gene>
<proteinExistence type="predicted"/>
<name>S4XHV9_9CORY</name>
<dbReference type="SUPFAM" id="SSF50969">
    <property type="entry name" value="YVTN repeat-like/Quinoprotein amine dehydrogenase"/>
    <property type="match status" value="1"/>
</dbReference>
<evidence type="ECO:0000313" key="2">
    <source>
        <dbReference type="EMBL" id="AGP30213.1"/>
    </source>
</evidence>
<dbReference type="eggNOG" id="COG3823">
    <property type="taxonomic scope" value="Bacteria"/>
</dbReference>
<organism evidence="2 3">
    <name type="scientific">Corynebacterium terpenotabidum Y-11</name>
    <dbReference type="NCBI Taxonomy" id="1200352"/>
    <lineage>
        <taxon>Bacteria</taxon>
        <taxon>Bacillati</taxon>
        <taxon>Actinomycetota</taxon>
        <taxon>Actinomycetes</taxon>
        <taxon>Mycobacteriales</taxon>
        <taxon>Corynebacteriaceae</taxon>
        <taxon>Corynebacterium</taxon>
    </lineage>
</organism>
<dbReference type="HOGENOM" id="CLU_060272_2_1_11"/>
<accession>S4XHV9</accession>
<dbReference type="InterPro" id="IPR011044">
    <property type="entry name" value="Quino_amine_DH_bsu"/>
</dbReference>
<sequence>MDPMVPYPSSSRRRLRRPVRRPARLVVAVVGVSAIVLAGCSDGEDAEIGEATVLTAEVVAEHPADATSFVQGLEVMPDGDLLVSTGLEGRSRIYRTPITGGEPTVSADLDPALFGEGSTRVGDTIWQLTWKNGIAVSRDATTLEETGRVSYEGEGWGLCSNGERLVMSDGSDRLTFRDPSTFAVTGTVDVTLDGAPVDQLNELDCSDGVVWANVWQSDRILRINPTTGEVTGVLDTSSLDLPARERPGADVLNGIAKLPDTGGAADTSDTSGSSGTDRYLLSGKLWDTMYEVQIGGQ</sequence>
<dbReference type="InterPro" id="IPR007788">
    <property type="entry name" value="QCT"/>
</dbReference>
<evidence type="ECO:0000313" key="3">
    <source>
        <dbReference type="Proteomes" id="UP000014809"/>
    </source>
</evidence>
<dbReference type="GO" id="GO:0016603">
    <property type="term" value="F:glutaminyl-peptide cyclotransferase activity"/>
    <property type="evidence" value="ECO:0007669"/>
    <property type="project" value="InterPro"/>
</dbReference>